<proteinExistence type="predicted"/>
<dbReference type="AlphaFoldDB" id="A0A9P1GZP4"/>
<sequence length="218" mass="24544">MDNLGEAQDVNKGLWPADQPIGSHYSVKEQLPRMLRMLARHNIKGTYFCESWSLSVYPGAVRDLQDQGHEVAWHGYQHESWGGLSAEDERANFDKSFEAARQSELGVKQGITILPFEWKTVDAFYYMEKFSAIRQSHGETAAPLSPSDFESYLLAKIDEVIASRGYISILFHPFLQTSEEKLAVMETILGRLSRDPTIWCAPCGEVASWVATHPSAFA</sequence>
<dbReference type="SUPFAM" id="SSF88713">
    <property type="entry name" value="Glycoside hydrolase/deacetylase"/>
    <property type="match status" value="1"/>
</dbReference>
<keyword evidence="3" id="KW-1185">Reference proteome</keyword>
<comment type="caution">
    <text evidence="2">The sequence shown here is derived from an EMBL/GenBank/DDBJ whole genome shotgun (WGS) entry which is preliminary data.</text>
</comment>
<dbReference type="GO" id="GO:0005975">
    <property type="term" value="P:carbohydrate metabolic process"/>
    <property type="evidence" value="ECO:0007669"/>
    <property type="project" value="InterPro"/>
</dbReference>
<dbReference type="GO" id="GO:0016810">
    <property type="term" value="F:hydrolase activity, acting on carbon-nitrogen (but not peptide) bonds"/>
    <property type="evidence" value="ECO:0007669"/>
    <property type="project" value="InterPro"/>
</dbReference>
<name>A0A9P1GZP4_9PEZI</name>
<dbReference type="EMBL" id="CALLCH030000006">
    <property type="protein sequence ID" value="CAI4212782.1"/>
    <property type="molecule type" value="Genomic_DNA"/>
</dbReference>
<dbReference type="PANTHER" id="PTHR47561:SF1">
    <property type="entry name" value="POLYSACCHARIDE DEACETYLASE FAMILY PROTEIN (AFU_ORTHOLOGUE AFUA_6G05030)"/>
    <property type="match status" value="1"/>
</dbReference>
<feature type="domain" description="NodB homology" evidence="1">
    <location>
        <begin position="28"/>
        <end position="99"/>
    </location>
</feature>
<organism evidence="2 3">
    <name type="scientific">Parascedosporium putredinis</name>
    <dbReference type="NCBI Taxonomy" id="1442378"/>
    <lineage>
        <taxon>Eukaryota</taxon>
        <taxon>Fungi</taxon>
        <taxon>Dikarya</taxon>
        <taxon>Ascomycota</taxon>
        <taxon>Pezizomycotina</taxon>
        <taxon>Sordariomycetes</taxon>
        <taxon>Hypocreomycetidae</taxon>
        <taxon>Microascales</taxon>
        <taxon>Microascaceae</taxon>
        <taxon>Parascedosporium</taxon>
    </lineage>
</organism>
<dbReference type="InterPro" id="IPR011330">
    <property type="entry name" value="Glyco_hydro/deAcase_b/a-brl"/>
</dbReference>
<dbReference type="PANTHER" id="PTHR47561">
    <property type="entry name" value="POLYSACCHARIDE DEACETYLASE FAMILY PROTEIN (AFU_ORTHOLOGUE AFUA_6G05030)"/>
    <property type="match status" value="1"/>
</dbReference>
<evidence type="ECO:0000313" key="3">
    <source>
        <dbReference type="Proteomes" id="UP000838763"/>
    </source>
</evidence>
<gene>
    <name evidence="2" type="ORF">PPNO1_LOCUS2530</name>
</gene>
<dbReference type="Gene3D" id="3.20.20.370">
    <property type="entry name" value="Glycoside hydrolase/deacetylase"/>
    <property type="match status" value="2"/>
</dbReference>
<dbReference type="Pfam" id="PF01522">
    <property type="entry name" value="Polysacc_deac_1"/>
    <property type="match status" value="1"/>
</dbReference>
<reference evidence="2" key="1">
    <citation type="submission" date="2022-11" db="EMBL/GenBank/DDBJ databases">
        <authorList>
            <person name="Scott C."/>
            <person name="Bruce N."/>
        </authorList>
    </citation>
    <scope>NUCLEOTIDE SEQUENCE</scope>
</reference>
<dbReference type="Proteomes" id="UP000838763">
    <property type="component" value="Unassembled WGS sequence"/>
</dbReference>
<accession>A0A9P1GZP4</accession>
<dbReference type="InterPro" id="IPR002509">
    <property type="entry name" value="NODB_dom"/>
</dbReference>
<dbReference type="OrthoDB" id="3162524at2759"/>
<protein>
    <recommendedName>
        <fullName evidence="1">NodB homology domain-containing protein</fullName>
    </recommendedName>
</protein>
<evidence type="ECO:0000259" key="1">
    <source>
        <dbReference type="Pfam" id="PF01522"/>
    </source>
</evidence>
<evidence type="ECO:0000313" key="2">
    <source>
        <dbReference type="EMBL" id="CAI4212782.1"/>
    </source>
</evidence>